<keyword evidence="5 11" id="KW-0645">Protease</keyword>
<dbReference type="EMBL" id="BMCB01000002">
    <property type="protein sequence ID" value="GGA83212.1"/>
    <property type="molecule type" value="Genomic_DNA"/>
</dbReference>
<feature type="region of interest" description="Disordered" evidence="12">
    <location>
        <begin position="485"/>
        <end position="505"/>
    </location>
</feature>
<evidence type="ECO:0000256" key="10">
    <source>
        <dbReference type="PIRSR" id="PIRSR608256-1"/>
    </source>
</evidence>
<dbReference type="NCBIfam" id="TIGR01167">
    <property type="entry name" value="LPXTG_anchor"/>
    <property type="match status" value="1"/>
</dbReference>
<dbReference type="Pfam" id="PF00089">
    <property type="entry name" value="Trypsin"/>
    <property type="match status" value="1"/>
</dbReference>
<gene>
    <name evidence="16" type="primary">blaSE_2</name>
    <name evidence="15" type="ORF">GCM10007183_04290</name>
    <name evidence="16" type="ORF">SAMEA4412661_02064</name>
</gene>
<evidence type="ECO:0000256" key="6">
    <source>
        <dbReference type="ARBA" id="ARBA00022729"/>
    </source>
</evidence>
<dbReference type="InterPro" id="IPR043504">
    <property type="entry name" value="Peptidase_S1_PA_chymotrypsin"/>
</dbReference>
<keyword evidence="7 11" id="KW-0378">Hydrolase</keyword>
<organism evidence="16 17">
    <name type="scientific">Staphylococcus muscae</name>
    <dbReference type="NCBI Taxonomy" id="1294"/>
    <lineage>
        <taxon>Bacteria</taxon>
        <taxon>Bacillati</taxon>
        <taxon>Bacillota</taxon>
        <taxon>Bacilli</taxon>
        <taxon>Bacillales</taxon>
        <taxon>Staphylococcaceae</taxon>
        <taxon>Staphylococcus</taxon>
    </lineage>
</organism>
<dbReference type="GO" id="GO:0004252">
    <property type="term" value="F:serine-type endopeptidase activity"/>
    <property type="evidence" value="ECO:0007669"/>
    <property type="project" value="InterPro"/>
</dbReference>
<feature type="compositionally biased region" description="Acidic residues" evidence="12">
    <location>
        <begin position="90"/>
        <end position="113"/>
    </location>
</feature>
<dbReference type="Pfam" id="PF00746">
    <property type="entry name" value="Gram_pos_anchor"/>
    <property type="match status" value="1"/>
</dbReference>
<reference evidence="15" key="1">
    <citation type="journal article" date="2014" name="Int. J. Syst. Evol. Microbiol.">
        <title>Complete genome of a new Firmicutes species belonging to the dominant human colonic microbiota ('Ruminococcus bicirculans') reveals two chromosomes and a selective capacity to utilize plant glucans.</title>
        <authorList>
            <consortium name="NISC Comparative Sequencing Program"/>
            <person name="Wegmann U."/>
            <person name="Louis P."/>
            <person name="Goesmann A."/>
            <person name="Henrissat B."/>
            <person name="Duncan S.H."/>
            <person name="Flint H.J."/>
        </authorList>
    </citation>
    <scope>NUCLEOTIDE SEQUENCE</scope>
    <source>
        <strain evidence="15">CCM 4175</strain>
    </source>
</reference>
<feature type="compositionally biased region" description="Polar residues" evidence="12">
    <location>
        <begin position="65"/>
        <end position="78"/>
    </location>
</feature>
<keyword evidence="3" id="KW-0134">Cell wall</keyword>
<dbReference type="EMBL" id="LT906464">
    <property type="protein sequence ID" value="SNW04663.1"/>
    <property type="molecule type" value="Genomic_DNA"/>
</dbReference>
<dbReference type="EC" id="3.4.21.-" evidence="11"/>
<evidence type="ECO:0000256" key="13">
    <source>
        <dbReference type="SAM" id="Phobius"/>
    </source>
</evidence>
<keyword evidence="13" id="KW-1133">Transmembrane helix</keyword>
<comment type="subcellular location">
    <subcellularLocation>
        <location evidence="1">Secreted</location>
        <location evidence="1">Cell wall</location>
        <topology evidence="1">Peptidoglycan-anchor</topology>
    </subcellularLocation>
</comment>
<keyword evidence="13" id="KW-0812">Transmembrane</keyword>
<feature type="region of interest" description="Disordered" evidence="12">
    <location>
        <begin position="65"/>
        <end position="125"/>
    </location>
</feature>
<feature type="compositionally biased region" description="Polar residues" evidence="12">
    <location>
        <begin position="493"/>
        <end position="505"/>
    </location>
</feature>
<evidence type="ECO:0000256" key="9">
    <source>
        <dbReference type="ARBA" id="ARBA00023088"/>
    </source>
</evidence>
<feature type="compositionally biased region" description="Basic and acidic residues" evidence="12">
    <location>
        <begin position="409"/>
        <end position="423"/>
    </location>
</feature>
<feature type="domain" description="Gram-positive cocci surface proteins LPxTG" evidence="14">
    <location>
        <begin position="502"/>
        <end position="537"/>
    </location>
</feature>
<evidence type="ECO:0000256" key="7">
    <source>
        <dbReference type="ARBA" id="ARBA00022801"/>
    </source>
</evidence>
<evidence type="ECO:0000256" key="1">
    <source>
        <dbReference type="ARBA" id="ARBA00004168"/>
    </source>
</evidence>
<keyword evidence="13" id="KW-0472">Membrane</keyword>
<dbReference type="PRINTS" id="PR00839">
    <property type="entry name" value="V8PROTEASE"/>
</dbReference>
<dbReference type="InterPro" id="IPR019931">
    <property type="entry name" value="LPXTG_anchor"/>
</dbReference>
<sequence length="537" mass="59796">MNKLNYIKIPLVLTGLYFVYPTQVAHANEMVEAPQQNTMLHEDSQIAQDEQVESEEATKSVDQAFNTDETQTASVENKQQATAYTYDAQAVEEDDSEDADETEESSDEPEENFTYDTSKDPNFDADGDLIDKRRKLTGDEVKHDTALVHTDNANYTGQIESLKGGDGTGAVIGKNLVLTAGHVLYNNNTPRDYMTGGYVIPGKDGDKEPYGRFKIKAMHVPEQYEETPWRKYDMGIIELEPNEKGQSIGDLIPPYRIKQFDRSMIGQKVYSQGYPSDKNPVTQNQWHADGKIIQVQEQGTIEYSMHNSEGQSGGPVLLDKTREIIAVHTYGTRGNEYGTLGTPITSELYDWITSFIEKEPQSKPEETMPQGDTSETVKPALKQDETQTSEVQDAPSEIEKAPKTAMSTNDKKGLKDNSEENRVEQSVMSPVSSHTGQKVPDTPIKVANSEVKLVTTGMTPQFKPVSMQTSNQVGHVSNMENEQGTAVAESMKHQSQTTKKQLPQTGDIPTNRSFIAGFFLTILGIMLLRFRRKVKGL</sequence>
<evidence type="ECO:0000256" key="5">
    <source>
        <dbReference type="ARBA" id="ARBA00022670"/>
    </source>
</evidence>
<evidence type="ECO:0000256" key="12">
    <source>
        <dbReference type="SAM" id="MobiDB-lite"/>
    </source>
</evidence>
<evidence type="ECO:0000256" key="2">
    <source>
        <dbReference type="ARBA" id="ARBA00008764"/>
    </source>
</evidence>
<keyword evidence="18" id="KW-1185">Reference proteome</keyword>
<dbReference type="PRINTS" id="PR01774">
    <property type="entry name" value="EXFOLTOXIN"/>
</dbReference>
<dbReference type="InterPro" id="IPR009003">
    <property type="entry name" value="Peptidase_S1_PA"/>
</dbReference>
<reference evidence="16 17" key="2">
    <citation type="submission" date="2017-06" db="EMBL/GenBank/DDBJ databases">
        <authorList>
            <consortium name="Pathogen Informatics"/>
        </authorList>
    </citation>
    <scope>NUCLEOTIDE SEQUENCE [LARGE SCALE GENOMIC DNA]</scope>
    <source>
        <strain evidence="16 17">NCTC13833</strain>
    </source>
</reference>
<feature type="region of interest" description="Disordered" evidence="12">
    <location>
        <begin position="358"/>
        <end position="443"/>
    </location>
</feature>
<dbReference type="AlphaFoldDB" id="A0A240CBT1"/>
<dbReference type="InterPro" id="IPR001254">
    <property type="entry name" value="Trypsin_dom"/>
</dbReference>
<dbReference type="PROSITE" id="PS50847">
    <property type="entry name" value="GRAM_POS_ANCHORING"/>
    <property type="match status" value="1"/>
</dbReference>
<feature type="active site" description="Charge relay system" evidence="10">
    <location>
        <position position="182"/>
    </location>
</feature>
<evidence type="ECO:0000313" key="16">
    <source>
        <dbReference type="EMBL" id="SNW04663.1"/>
    </source>
</evidence>
<keyword evidence="8 11" id="KW-0720">Serine protease</keyword>
<name>A0A240CBT1_9STAP</name>
<dbReference type="GO" id="GO:0006508">
    <property type="term" value="P:proteolysis"/>
    <property type="evidence" value="ECO:0007669"/>
    <property type="project" value="UniProtKB-KW"/>
</dbReference>
<reference evidence="15" key="4">
    <citation type="submission" date="2024-05" db="EMBL/GenBank/DDBJ databases">
        <authorList>
            <person name="Sun Q."/>
            <person name="Sedlacek I."/>
        </authorList>
    </citation>
    <scope>NUCLEOTIDE SEQUENCE</scope>
    <source>
        <strain evidence="15">CCM 4175</strain>
    </source>
</reference>
<dbReference type="Proteomes" id="UP000652995">
    <property type="component" value="Unassembled WGS sequence"/>
</dbReference>
<proteinExistence type="inferred from homology"/>
<keyword evidence="9" id="KW-0572">Peptidoglycan-anchor</keyword>
<dbReference type="RefSeq" id="WP_159031409.1">
    <property type="nucleotide sequence ID" value="NZ_BMCB01000002.1"/>
</dbReference>
<dbReference type="PANTHER" id="PTHR15462:SF8">
    <property type="entry name" value="SERINE PROTEASE"/>
    <property type="match status" value="1"/>
</dbReference>
<dbReference type="Gene3D" id="2.40.10.10">
    <property type="entry name" value="Trypsin-like serine proteases"/>
    <property type="match status" value="2"/>
</dbReference>
<evidence type="ECO:0000256" key="11">
    <source>
        <dbReference type="RuleBase" id="RU004296"/>
    </source>
</evidence>
<reference evidence="18" key="3">
    <citation type="journal article" date="2019" name="Int. J. Syst. Evol. Microbiol.">
        <title>The Global Catalogue of Microorganisms (GCM) 10K type strain sequencing project: providing services to taxonomists for standard genome sequencing and annotation.</title>
        <authorList>
            <consortium name="The Broad Institute Genomics Platform"/>
            <consortium name="The Broad Institute Genome Sequencing Center for Infectious Disease"/>
            <person name="Wu L."/>
            <person name="Ma J."/>
        </authorList>
    </citation>
    <scope>NUCLEOTIDE SEQUENCE [LARGE SCALE GENOMIC DNA]</scope>
    <source>
        <strain evidence="18">CCM 4175</strain>
    </source>
</reference>
<dbReference type="InterPro" id="IPR008353">
    <property type="entry name" value="Peptidase_S1B_tx"/>
</dbReference>
<feature type="compositionally biased region" description="Low complexity" evidence="12">
    <location>
        <begin position="79"/>
        <end position="89"/>
    </location>
</feature>
<feature type="transmembrane region" description="Helical" evidence="13">
    <location>
        <begin position="513"/>
        <end position="530"/>
    </location>
</feature>
<evidence type="ECO:0000313" key="18">
    <source>
        <dbReference type="Proteomes" id="UP000652995"/>
    </source>
</evidence>
<dbReference type="Proteomes" id="UP000243706">
    <property type="component" value="Chromosome 1"/>
</dbReference>
<dbReference type="SUPFAM" id="SSF50494">
    <property type="entry name" value="Trypsin-like serine proteases"/>
    <property type="match status" value="1"/>
</dbReference>
<protein>
    <recommendedName>
        <fullName evidence="11">Serine protease</fullName>
        <ecNumber evidence="11">3.4.21.-</ecNumber>
    </recommendedName>
</protein>
<dbReference type="InterPro" id="IPR008256">
    <property type="entry name" value="Peptidase_S1B"/>
</dbReference>
<evidence type="ECO:0000256" key="8">
    <source>
        <dbReference type="ARBA" id="ARBA00022825"/>
    </source>
</evidence>
<feature type="active site" description="Charge relay system" evidence="10">
    <location>
        <position position="233"/>
    </location>
</feature>
<feature type="compositionally biased region" description="Polar residues" evidence="12">
    <location>
        <begin position="424"/>
        <end position="436"/>
    </location>
</feature>
<evidence type="ECO:0000313" key="15">
    <source>
        <dbReference type="EMBL" id="GGA83212.1"/>
    </source>
</evidence>
<evidence type="ECO:0000256" key="4">
    <source>
        <dbReference type="ARBA" id="ARBA00022525"/>
    </source>
</evidence>
<dbReference type="InterPro" id="IPR050966">
    <property type="entry name" value="Glutamyl_endopeptidase"/>
</dbReference>
<keyword evidence="4" id="KW-0964">Secreted</keyword>
<comment type="similarity">
    <text evidence="2 11">Belongs to the peptidase S1B family.</text>
</comment>
<evidence type="ECO:0000259" key="14">
    <source>
        <dbReference type="PROSITE" id="PS50847"/>
    </source>
</evidence>
<feature type="active site" description="Charge relay system" evidence="10">
    <location>
        <position position="312"/>
    </location>
</feature>
<accession>A0A240CBT1</accession>
<keyword evidence="6" id="KW-0732">Signal</keyword>
<evidence type="ECO:0000256" key="3">
    <source>
        <dbReference type="ARBA" id="ARBA00022512"/>
    </source>
</evidence>
<evidence type="ECO:0000313" key="17">
    <source>
        <dbReference type="Proteomes" id="UP000243706"/>
    </source>
</evidence>
<dbReference type="PANTHER" id="PTHR15462">
    <property type="entry name" value="SERINE PROTEASE"/>
    <property type="match status" value="1"/>
</dbReference>